<sequence>MDSDMFTSDYTSSSGSGVSPFECGPLRTQTALHKAIKEKQDLELRVATLEGQLKLSNKHYNTLLSHFEELFTRLQSSNNISPPSDPFLALIEGTEKADTSCELDPDNHTGDVVLYWGKSDYLADFKNGRGVLRTIHTEDSGALGYMKLRTLCFTLCKYGHAPTQWLKLNDVARKFYCNSMCAAFCEFQLCSGNWKAMTFGSKYYSQWKDRPKEVKTEAAPVKIESYSSSRSKRPPSLTLPVPVRGPSKKTKIDDSRNLHADAEPMGASHILTFQDLIDDFASQLNPSKVTAIPNPMFNPTGEPSAMQDTPELESLDPVFTMPAPRPQLALTEHLEKSCMDVLHPTALICSKQADSNTGTNMQPSVKGELSDEMLLTTMMEKTSVDDISPPEDTQSAISFLSKLQQSIGDEKSRTTEIVHPTPTSAIVHTATEDSSTTGKKKRSAPDPMSVMRTNAHLSTARRLYEEWSRLVKVAKLSTTTNPSTTAVLSTVED</sequence>
<feature type="region of interest" description="Disordered" evidence="1">
    <location>
        <begin position="1"/>
        <end position="21"/>
    </location>
</feature>
<evidence type="ECO:0000313" key="3">
    <source>
        <dbReference type="Proteomes" id="UP000714275"/>
    </source>
</evidence>
<evidence type="ECO:0000313" key="2">
    <source>
        <dbReference type="EMBL" id="KAG1779917.1"/>
    </source>
</evidence>
<dbReference type="Proteomes" id="UP000714275">
    <property type="component" value="Unassembled WGS sequence"/>
</dbReference>
<keyword evidence="3" id="KW-1185">Reference proteome</keyword>
<dbReference type="OrthoDB" id="2692664at2759"/>
<comment type="caution">
    <text evidence="2">The sequence shown here is derived from an EMBL/GenBank/DDBJ whole genome shotgun (WGS) entry which is preliminary data.</text>
</comment>
<feature type="region of interest" description="Disordered" evidence="1">
    <location>
        <begin position="218"/>
        <end position="254"/>
    </location>
</feature>
<evidence type="ECO:0000256" key="1">
    <source>
        <dbReference type="SAM" id="MobiDB-lite"/>
    </source>
</evidence>
<dbReference type="EMBL" id="JABBWD010000010">
    <property type="protein sequence ID" value="KAG1779917.1"/>
    <property type="molecule type" value="Genomic_DNA"/>
</dbReference>
<feature type="region of interest" description="Disordered" evidence="1">
    <location>
        <begin position="428"/>
        <end position="448"/>
    </location>
</feature>
<dbReference type="AlphaFoldDB" id="A0A9P7A030"/>
<feature type="compositionally biased region" description="Polar residues" evidence="1">
    <location>
        <begin position="1"/>
        <end position="11"/>
    </location>
</feature>
<organism evidence="2 3">
    <name type="scientific">Suillus placidus</name>
    <dbReference type="NCBI Taxonomy" id="48579"/>
    <lineage>
        <taxon>Eukaryota</taxon>
        <taxon>Fungi</taxon>
        <taxon>Dikarya</taxon>
        <taxon>Basidiomycota</taxon>
        <taxon>Agaricomycotina</taxon>
        <taxon>Agaricomycetes</taxon>
        <taxon>Agaricomycetidae</taxon>
        <taxon>Boletales</taxon>
        <taxon>Suillineae</taxon>
        <taxon>Suillaceae</taxon>
        <taxon>Suillus</taxon>
    </lineage>
</organism>
<reference evidence="2" key="1">
    <citation type="journal article" date="2020" name="New Phytol.">
        <title>Comparative genomics reveals dynamic genome evolution in host specialist ectomycorrhizal fungi.</title>
        <authorList>
            <person name="Lofgren L.A."/>
            <person name="Nguyen N.H."/>
            <person name="Vilgalys R."/>
            <person name="Ruytinx J."/>
            <person name="Liao H.L."/>
            <person name="Branco S."/>
            <person name="Kuo A."/>
            <person name="LaButti K."/>
            <person name="Lipzen A."/>
            <person name="Andreopoulos W."/>
            <person name="Pangilinan J."/>
            <person name="Riley R."/>
            <person name="Hundley H."/>
            <person name="Na H."/>
            <person name="Barry K."/>
            <person name="Grigoriev I.V."/>
            <person name="Stajich J.E."/>
            <person name="Kennedy P.G."/>
        </authorList>
    </citation>
    <scope>NUCLEOTIDE SEQUENCE</scope>
    <source>
        <strain evidence="2">DOB743</strain>
    </source>
</reference>
<gene>
    <name evidence="2" type="ORF">EV702DRAFT_1194672</name>
</gene>
<name>A0A9P7A030_9AGAM</name>
<protein>
    <submittedName>
        <fullName evidence="2">Uncharacterized protein</fullName>
    </submittedName>
</protein>
<accession>A0A9P7A030</accession>
<proteinExistence type="predicted"/>
<feature type="compositionally biased region" description="Polar residues" evidence="1">
    <location>
        <begin position="428"/>
        <end position="437"/>
    </location>
</feature>